<evidence type="ECO:0000256" key="6">
    <source>
        <dbReference type="ARBA" id="ARBA00023136"/>
    </source>
</evidence>
<evidence type="ECO:0000259" key="9">
    <source>
        <dbReference type="PROSITE" id="PS50929"/>
    </source>
</evidence>
<proteinExistence type="predicted"/>
<dbReference type="SUPFAM" id="SSF52540">
    <property type="entry name" value="P-loop containing nucleoside triphosphate hydrolases"/>
    <property type="match status" value="1"/>
</dbReference>
<feature type="transmembrane region" description="Helical" evidence="7">
    <location>
        <begin position="64"/>
        <end position="85"/>
    </location>
</feature>
<feature type="domain" description="ABC transmembrane type-1" evidence="9">
    <location>
        <begin position="33"/>
        <end position="307"/>
    </location>
</feature>
<comment type="subcellular location">
    <subcellularLocation>
        <location evidence="1">Cell membrane</location>
        <topology evidence="1">Multi-pass membrane protein</topology>
    </subcellularLocation>
</comment>
<evidence type="ECO:0000256" key="5">
    <source>
        <dbReference type="ARBA" id="ARBA00022989"/>
    </source>
</evidence>
<feature type="transmembrane region" description="Helical" evidence="7">
    <location>
        <begin position="29"/>
        <end position="52"/>
    </location>
</feature>
<evidence type="ECO:0000256" key="3">
    <source>
        <dbReference type="ARBA" id="ARBA00022741"/>
    </source>
</evidence>
<dbReference type="Gene3D" id="1.20.1560.10">
    <property type="entry name" value="ABC transporter type 1, transmembrane domain"/>
    <property type="match status" value="1"/>
</dbReference>
<evidence type="ECO:0000313" key="11">
    <source>
        <dbReference type="Proteomes" id="UP001501170"/>
    </source>
</evidence>
<dbReference type="InterPro" id="IPR039421">
    <property type="entry name" value="Type_1_exporter"/>
</dbReference>
<keyword evidence="2 7" id="KW-0812">Transmembrane</keyword>
<gene>
    <name evidence="10" type="ORF">GCM10009855_36070</name>
</gene>
<dbReference type="InterPro" id="IPR011527">
    <property type="entry name" value="ABC1_TM_dom"/>
</dbReference>
<dbReference type="Gene3D" id="3.40.50.300">
    <property type="entry name" value="P-loop containing nucleotide triphosphate hydrolases"/>
    <property type="match status" value="1"/>
</dbReference>
<feature type="transmembrane region" description="Helical" evidence="7">
    <location>
        <begin position="241"/>
        <end position="263"/>
    </location>
</feature>
<dbReference type="Proteomes" id="UP001501170">
    <property type="component" value="Unassembled WGS sequence"/>
</dbReference>
<evidence type="ECO:0000313" key="10">
    <source>
        <dbReference type="EMBL" id="GAA2393094.1"/>
    </source>
</evidence>
<feature type="transmembrane region" description="Helical" evidence="7">
    <location>
        <begin position="135"/>
        <end position="157"/>
    </location>
</feature>
<dbReference type="InterPro" id="IPR017871">
    <property type="entry name" value="ABC_transporter-like_CS"/>
</dbReference>
<sequence>MSSDSTRILPTVFADVRVITGAAGRPHRLAFYALTTLSTALQAAAVLLSIPLLRALFGDTPSDAWVWVAAMVAVLAVGWTADILATRAGLRVGFGLIDAAESAGVSAIGRLDPAELHGDRASRLRDLVTKSGPESVSAIVLLFSPLIHAALLVPMLAVGLLFVSWQLAVVALVGGIVLLGAFYGGRRAVAKSEDRFAEAGRALDDRMLEFGWAQPTLRAAGVGTGTVDEVLADSRRRGFRLLAWQIPGDLLFTVAGQVVLLAFGVTTGALYLDGTLSGVTAAAMVVVLLRVVETTGSLSLLATPIAGVERLLAQLRDLVVEDLAAEQITVRRPTSNDALREASDVPVPVRLSEVGYTYPDGTRALDGVDLTIPAGEITVLVGASGSGKSTLLDVISGLREPSTGRVDFGGDETTAAGRLQNASMVFQTTSLRPGTVRENVVTSVEPDLVEIADLARLDAVLDSLPDGWDSRIGDGGNTLSGGERQRVGLARALAKPAGLLLVDEATSSLDVITERAVVDSLRRIRGTRTVVVVTHRPALVALADSVIVLDHGRVVDSGAVDDLLARGGVFADLWQRWREAEGWQV</sequence>
<dbReference type="PROSITE" id="PS50929">
    <property type="entry name" value="ABC_TM1F"/>
    <property type="match status" value="1"/>
</dbReference>
<keyword evidence="4 10" id="KW-0067">ATP-binding</keyword>
<dbReference type="PROSITE" id="PS50893">
    <property type="entry name" value="ABC_TRANSPORTER_2"/>
    <property type="match status" value="1"/>
</dbReference>
<dbReference type="RefSeq" id="WP_346077653.1">
    <property type="nucleotide sequence ID" value="NZ_BAAARB010000030.1"/>
</dbReference>
<evidence type="ECO:0000256" key="4">
    <source>
        <dbReference type="ARBA" id="ARBA00022840"/>
    </source>
</evidence>
<comment type="caution">
    <text evidence="10">The sequence shown here is derived from an EMBL/GenBank/DDBJ whole genome shotgun (WGS) entry which is preliminary data.</text>
</comment>
<evidence type="ECO:0000256" key="7">
    <source>
        <dbReference type="SAM" id="Phobius"/>
    </source>
</evidence>
<keyword evidence="5 7" id="KW-1133">Transmembrane helix</keyword>
<name>A0ABN3I229_9ACTN</name>
<feature type="transmembrane region" description="Helical" evidence="7">
    <location>
        <begin position="163"/>
        <end position="185"/>
    </location>
</feature>
<evidence type="ECO:0000259" key="8">
    <source>
        <dbReference type="PROSITE" id="PS50893"/>
    </source>
</evidence>
<dbReference type="GO" id="GO:0005524">
    <property type="term" value="F:ATP binding"/>
    <property type="evidence" value="ECO:0007669"/>
    <property type="project" value="UniProtKB-KW"/>
</dbReference>
<dbReference type="EMBL" id="BAAARB010000030">
    <property type="protein sequence ID" value="GAA2393094.1"/>
    <property type="molecule type" value="Genomic_DNA"/>
</dbReference>
<accession>A0ABN3I229</accession>
<dbReference type="Pfam" id="PF00005">
    <property type="entry name" value="ABC_tran"/>
    <property type="match status" value="1"/>
</dbReference>
<keyword evidence="11" id="KW-1185">Reference proteome</keyword>
<dbReference type="InterPro" id="IPR027417">
    <property type="entry name" value="P-loop_NTPase"/>
</dbReference>
<feature type="domain" description="ABC transporter" evidence="8">
    <location>
        <begin position="349"/>
        <end position="576"/>
    </location>
</feature>
<evidence type="ECO:0000256" key="2">
    <source>
        <dbReference type="ARBA" id="ARBA00022692"/>
    </source>
</evidence>
<keyword evidence="6 7" id="KW-0472">Membrane</keyword>
<dbReference type="PANTHER" id="PTHR24221:SF590">
    <property type="entry name" value="COMPONENT LINKED WITH THE ASSEMBLY OF CYTOCHROME' TRANSPORT TRANSMEMBRANE ATP-BINDING PROTEIN ABC TRANSPORTER CYDD-RELATED"/>
    <property type="match status" value="1"/>
</dbReference>
<dbReference type="InterPro" id="IPR003439">
    <property type="entry name" value="ABC_transporter-like_ATP-bd"/>
</dbReference>
<dbReference type="PROSITE" id="PS00211">
    <property type="entry name" value="ABC_TRANSPORTER_1"/>
    <property type="match status" value="1"/>
</dbReference>
<dbReference type="InterPro" id="IPR003593">
    <property type="entry name" value="AAA+_ATPase"/>
</dbReference>
<evidence type="ECO:0000256" key="1">
    <source>
        <dbReference type="ARBA" id="ARBA00004651"/>
    </source>
</evidence>
<keyword evidence="3" id="KW-0547">Nucleotide-binding</keyword>
<protein>
    <submittedName>
        <fullName evidence="10">ABC transporter ATP-binding protein</fullName>
    </submittedName>
</protein>
<dbReference type="PANTHER" id="PTHR24221">
    <property type="entry name" value="ATP-BINDING CASSETTE SUB-FAMILY B"/>
    <property type="match status" value="1"/>
</dbReference>
<dbReference type="SUPFAM" id="SSF90123">
    <property type="entry name" value="ABC transporter transmembrane region"/>
    <property type="match status" value="1"/>
</dbReference>
<dbReference type="SMART" id="SM00382">
    <property type="entry name" value="AAA"/>
    <property type="match status" value="1"/>
</dbReference>
<dbReference type="InterPro" id="IPR036640">
    <property type="entry name" value="ABC1_TM_sf"/>
</dbReference>
<reference evidence="10 11" key="1">
    <citation type="journal article" date="2019" name="Int. J. Syst. Evol. Microbiol.">
        <title>The Global Catalogue of Microorganisms (GCM) 10K type strain sequencing project: providing services to taxonomists for standard genome sequencing and annotation.</title>
        <authorList>
            <consortium name="The Broad Institute Genomics Platform"/>
            <consortium name="The Broad Institute Genome Sequencing Center for Infectious Disease"/>
            <person name="Wu L."/>
            <person name="Ma J."/>
        </authorList>
    </citation>
    <scope>NUCLEOTIDE SEQUENCE [LARGE SCALE GENOMIC DNA]</scope>
    <source>
        <strain evidence="10 11">JCM 16227</strain>
    </source>
</reference>
<organism evidence="10 11">
    <name type="scientific">Gordonia cholesterolivorans</name>
    <dbReference type="NCBI Taxonomy" id="559625"/>
    <lineage>
        <taxon>Bacteria</taxon>
        <taxon>Bacillati</taxon>
        <taxon>Actinomycetota</taxon>
        <taxon>Actinomycetes</taxon>
        <taxon>Mycobacteriales</taxon>
        <taxon>Gordoniaceae</taxon>
        <taxon>Gordonia</taxon>
    </lineage>
</organism>